<keyword evidence="3" id="KW-1185">Reference proteome</keyword>
<comment type="caution">
    <text evidence="2">The sequence shown here is derived from an EMBL/GenBank/DDBJ whole genome shotgun (WGS) entry which is preliminary data.</text>
</comment>
<dbReference type="Proteomes" id="UP000290218">
    <property type="component" value="Unassembled WGS sequence"/>
</dbReference>
<evidence type="ECO:0000256" key="1">
    <source>
        <dbReference type="SAM" id="SignalP"/>
    </source>
</evidence>
<name>A0A4Q1C4A0_9BACT</name>
<dbReference type="AlphaFoldDB" id="A0A4Q1C4A0"/>
<dbReference type="OrthoDB" id="9986072at2"/>
<feature type="signal peptide" evidence="1">
    <location>
        <begin position="1"/>
        <end position="20"/>
    </location>
</feature>
<feature type="chain" id="PRO_5020768640" evidence="1">
    <location>
        <begin position="21"/>
        <end position="98"/>
    </location>
</feature>
<dbReference type="EMBL" id="SDHX01000002">
    <property type="protein sequence ID" value="RXK53191.1"/>
    <property type="molecule type" value="Genomic_DNA"/>
</dbReference>
<accession>A0A4Q1C4A0</accession>
<evidence type="ECO:0000313" key="2">
    <source>
        <dbReference type="EMBL" id="RXK53191.1"/>
    </source>
</evidence>
<organism evidence="2 3">
    <name type="scientific">Oleiharenicola lentus</name>
    <dbReference type="NCBI Taxonomy" id="2508720"/>
    <lineage>
        <taxon>Bacteria</taxon>
        <taxon>Pseudomonadati</taxon>
        <taxon>Verrucomicrobiota</taxon>
        <taxon>Opitutia</taxon>
        <taxon>Opitutales</taxon>
        <taxon>Opitutaceae</taxon>
        <taxon>Oleiharenicola</taxon>
    </lineage>
</organism>
<reference evidence="2 3" key="1">
    <citation type="submission" date="2019-01" db="EMBL/GenBank/DDBJ databases">
        <title>Lacunisphaera sp. strain TWA-58.</title>
        <authorList>
            <person name="Chen W.-M."/>
        </authorList>
    </citation>
    <scope>NUCLEOTIDE SEQUENCE [LARGE SCALE GENOMIC DNA]</scope>
    <source>
        <strain evidence="2 3">TWA-58</strain>
    </source>
</reference>
<gene>
    <name evidence="2" type="ORF">ESB00_15955</name>
</gene>
<protein>
    <submittedName>
        <fullName evidence="2">Uncharacterized protein</fullName>
    </submittedName>
</protein>
<keyword evidence="1" id="KW-0732">Signal</keyword>
<dbReference type="RefSeq" id="WP_129048780.1">
    <property type="nucleotide sequence ID" value="NZ_SDHX01000002.1"/>
</dbReference>
<evidence type="ECO:0000313" key="3">
    <source>
        <dbReference type="Proteomes" id="UP000290218"/>
    </source>
</evidence>
<proteinExistence type="predicted"/>
<sequence>MKKNFLIIATLAGLSTIASAASKSPDSEVFVLPTYVVTAPRFESAEQQIRTSLNELRHQPLLAKAITPDFSALRQHVAPATRVAHAPANVTAKSTAKS</sequence>